<feature type="region of interest" description="Disordered" evidence="1">
    <location>
        <begin position="40"/>
        <end position="60"/>
    </location>
</feature>
<dbReference type="AlphaFoldDB" id="A0A426Y604"/>
<gene>
    <name evidence="2" type="ORF">B296_00039775</name>
</gene>
<evidence type="ECO:0000313" key="2">
    <source>
        <dbReference type="EMBL" id="RRT47192.1"/>
    </source>
</evidence>
<reference evidence="2 3" key="1">
    <citation type="journal article" date="2014" name="Agronomy (Basel)">
        <title>A Draft Genome Sequence for Ensete ventricosum, the Drought-Tolerant Tree Against Hunger.</title>
        <authorList>
            <person name="Harrison J."/>
            <person name="Moore K.A."/>
            <person name="Paszkiewicz K."/>
            <person name="Jones T."/>
            <person name="Grant M."/>
            <person name="Ambacheew D."/>
            <person name="Muzemil S."/>
            <person name="Studholme D.J."/>
        </authorList>
    </citation>
    <scope>NUCLEOTIDE SEQUENCE [LARGE SCALE GENOMIC DNA]</scope>
</reference>
<name>A0A426Y604_ENSVE</name>
<proteinExistence type="predicted"/>
<evidence type="ECO:0000256" key="1">
    <source>
        <dbReference type="SAM" id="MobiDB-lite"/>
    </source>
</evidence>
<protein>
    <submittedName>
        <fullName evidence="2">Uncharacterized protein</fullName>
    </submittedName>
</protein>
<evidence type="ECO:0000313" key="3">
    <source>
        <dbReference type="Proteomes" id="UP000287651"/>
    </source>
</evidence>
<dbReference type="Proteomes" id="UP000287651">
    <property type="component" value="Unassembled WGS sequence"/>
</dbReference>
<comment type="caution">
    <text evidence="2">The sequence shown here is derived from an EMBL/GenBank/DDBJ whole genome shotgun (WGS) entry which is preliminary data.</text>
</comment>
<accession>A0A426Y604</accession>
<sequence length="155" mass="17412">MGKYTRKCSRGVEKLSVMEVVGVRRRARAQARVPAVAVAADPASARSSERRKTAPRRPTEVVETSSYLQLRSRRRLFMTFRRPRLLAANSAAYSTGPAMEGVSRCSSNVSGDVVVDEQVSRRDPKSVLRFQLFRLEFTSVLASSSSFLRFRRARV</sequence>
<dbReference type="EMBL" id="AMZH03014700">
    <property type="protein sequence ID" value="RRT47192.1"/>
    <property type="molecule type" value="Genomic_DNA"/>
</dbReference>
<organism evidence="2 3">
    <name type="scientific">Ensete ventricosum</name>
    <name type="common">Abyssinian banana</name>
    <name type="synonym">Musa ensete</name>
    <dbReference type="NCBI Taxonomy" id="4639"/>
    <lineage>
        <taxon>Eukaryota</taxon>
        <taxon>Viridiplantae</taxon>
        <taxon>Streptophyta</taxon>
        <taxon>Embryophyta</taxon>
        <taxon>Tracheophyta</taxon>
        <taxon>Spermatophyta</taxon>
        <taxon>Magnoliopsida</taxon>
        <taxon>Liliopsida</taxon>
        <taxon>Zingiberales</taxon>
        <taxon>Musaceae</taxon>
        <taxon>Ensete</taxon>
    </lineage>
</organism>
<feature type="compositionally biased region" description="Basic and acidic residues" evidence="1">
    <location>
        <begin position="47"/>
        <end position="60"/>
    </location>
</feature>